<dbReference type="EMBL" id="JABCKV010000002">
    <property type="protein sequence ID" value="KAG5648482.1"/>
    <property type="molecule type" value="Genomic_DNA"/>
</dbReference>
<feature type="compositionally biased region" description="Low complexity" evidence="2">
    <location>
        <begin position="188"/>
        <end position="211"/>
    </location>
</feature>
<feature type="region of interest" description="Disordered" evidence="2">
    <location>
        <begin position="168"/>
        <end position="219"/>
    </location>
</feature>
<dbReference type="InterPro" id="IPR025941">
    <property type="entry name" value="Vps8_central_dom"/>
</dbReference>
<dbReference type="SUPFAM" id="SSF50978">
    <property type="entry name" value="WD40 repeat-like"/>
    <property type="match status" value="1"/>
</dbReference>
<dbReference type="InterPro" id="IPR045111">
    <property type="entry name" value="Vps41/Vps8"/>
</dbReference>
<feature type="compositionally biased region" description="Polar residues" evidence="2">
    <location>
        <begin position="168"/>
        <end position="187"/>
    </location>
</feature>
<gene>
    <name evidence="5" type="ORF">DXG03_003093</name>
</gene>
<dbReference type="OrthoDB" id="289913at2759"/>
<name>A0A9P7GDC3_9AGAR</name>
<evidence type="ECO:0000256" key="2">
    <source>
        <dbReference type="SAM" id="MobiDB-lite"/>
    </source>
</evidence>
<dbReference type="PANTHER" id="PTHR12616:SF8">
    <property type="entry name" value="VACUOLAR PROTEIN SORTING-ASSOCIATED PROTEIN 8 HOMOLOG"/>
    <property type="match status" value="1"/>
</dbReference>
<feature type="region of interest" description="Disordered" evidence="2">
    <location>
        <begin position="1"/>
        <end position="68"/>
    </location>
</feature>
<keyword evidence="6" id="KW-1185">Reference proteome</keyword>
<evidence type="ECO:0000259" key="3">
    <source>
        <dbReference type="Pfam" id="PF12816"/>
    </source>
</evidence>
<dbReference type="Proteomes" id="UP000775547">
    <property type="component" value="Unassembled WGS sequence"/>
</dbReference>
<organism evidence="5 6">
    <name type="scientific">Asterophora parasitica</name>
    <dbReference type="NCBI Taxonomy" id="117018"/>
    <lineage>
        <taxon>Eukaryota</taxon>
        <taxon>Fungi</taxon>
        <taxon>Dikarya</taxon>
        <taxon>Basidiomycota</taxon>
        <taxon>Agaricomycotina</taxon>
        <taxon>Agaricomycetes</taxon>
        <taxon>Agaricomycetidae</taxon>
        <taxon>Agaricales</taxon>
        <taxon>Tricholomatineae</taxon>
        <taxon>Lyophyllaceae</taxon>
        <taxon>Asterophora</taxon>
    </lineage>
</organism>
<feature type="domain" description="VPS8-like TPR-like repeats" evidence="4">
    <location>
        <begin position="1354"/>
        <end position="1492"/>
    </location>
</feature>
<sequence length="1544" mass="171372">MSASPSGSQDLRHSRRQSTTDFFDHISDNDVEEHEGNYSTRMEELFDDGEDGVATYENDEDEESDEEGFLYTGLDAQDAPTGYRDQLRDVLGPEFTDDEMEAHEGERSLVLDEGDLNDDEEHPPAAVLPDETPSTPFPERKRVESPGPHVAIKLARPFLHPTVSRLRSFTPQSSRGSGSNSNLPEGTSPSPSHVSSISRLSSSSNLHNGSSGDHKEALPNSDRDVFKWTELRTISEHIYNSLTQKLSSVLGAPLLGTPTVLAANGLICVGTDQGKICVYDFKQTLKCVCGSEGSGMFAIPLTPCPSSHNCPSVKTVGAVTALALSHDHTYVASGHATGHIQLFDLKKPTTPARLVPPTSLAAVASGRKEGHIQGSRIVSIGFVAGRHTAIVSSDDHGLAFSHSLGKMIFVEAPDILRILGQYQPEGISQVTPSSQSALDTSIHQPRKSRYTILETMPLPLGTSPHATDPYNVIAMLTPTKLVVVGLKPTPRTWFKCPREPSGSGASSRSKSKMRGTLAWFPSVLRPSSKSDVAVNGNYSNGGSTPTTPMLVYTWANTLHLIRVDESRTREISRNTRTGKEGEIEVGRIFYEDVSHWSAEDNILSTQWLNANVVIEFVNFDGLSLVSPSLSSTVTGAMSYSDSVYDVAHSMRLYKGKIFLLGRNDIRVGTLLTWADRILSFVQEGDFLSAIDLTRSYHVGEAPGNRNGLPDDPVLRQEVIGEKMRGLMLASARYAFSEERMTDGTHQTVDGRGVDRTPLFEGLVAVSCRASVALGDFDFLFEELFQQYDDTGISEIYLSQLEPFILNKDIRYVPPRITQRLVALHEEKNQPDHIERIIWHVDPACLDINQAILLCQRYHLYDALIYVYTRALRDCVAPVVELLGLIRKVQQHKRSRSDSTESHEFGSEAAMEPIILNAYKIYPYLSNIFSGLSYPSEEPLDDDEALRAKRDVYTFLFFGRSSVWPPGEGARLVLTADEEGGVEPTYPYVRQLLRFDSESFLHSLDIAFEDPFLNDESQGASRLLIVRILLEILGSGDLPSTDATFVNIFVARNVPKYPQFLQVPPSALQDIIIGLAEDLDLDTREDRQLAAEYLLSVYTPHNSEHIIHLFQSAYFYRILRSWHRHEQRWGPLLSAYLDDHDLRPYEIFRNVDEVLVLNIRANKGSMSPEVLDTLSSAIPQLLGTSLTITADLLDKHSPELHKHALKSLPDDHTRFLYLRRLLGPVDQDEDEEQLTPSRVGPSLKLSGNLRQLYISLQCQFHPEGVIEALKYLPAELVDWEQVLVTCDAQEVFQAVVWATNRRGDPQGALRKAEAYQKKITLELVGALVDRDEPPGKADIDRHASSLVMTGEIGIAICLEHSHAISEADVPLEDIWFQLLSSQINCVQTLSASQTEPTSASSDDQSYILATLRSLVQRTFASLVSVTSTQAVSFPRLFKRLVNSAPPSIHSQYTEFRTILTGMLESYRSEGDMLVITKHLVDRDLFETMAKITQEGQRGWSSSPAKSCSYCRSPLLGHTIPFHISNEESPCLSKLVVSRTGIFAGE</sequence>
<reference evidence="5" key="1">
    <citation type="submission" date="2020-07" db="EMBL/GenBank/DDBJ databases">
        <authorList>
            <person name="Nieuwenhuis M."/>
            <person name="Van De Peppel L.J.J."/>
        </authorList>
    </citation>
    <scope>NUCLEOTIDE SEQUENCE</scope>
    <source>
        <strain evidence="5">AP01</strain>
        <tissue evidence="5">Mycelium</tissue>
    </source>
</reference>
<feature type="region of interest" description="Disordered" evidence="2">
    <location>
        <begin position="114"/>
        <end position="149"/>
    </location>
</feature>
<dbReference type="InterPro" id="IPR036322">
    <property type="entry name" value="WD40_repeat_dom_sf"/>
</dbReference>
<comment type="caution">
    <text evidence="5">The sequence shown here is derived from an EMBL/GenBank/DDBJ whole genome shotgun (WGS) entry which is preliminary data.</text>
</comment>
<evidence type="ECO:0008006" key="7">
    <source>
        <dbReference type="Google" id="ProtNLM"/>
    </source>
</evidence>
<evidence type="ECO:0000259" key="4">
    <source>
        <dbReference type="Pfam" id="PF25066"/>
    </source>
</evidence>
<accession>A0A9P7GDC3</accession>
<dbReference type="GO" id="GO:0030897">
    <property type="term" value="C:HOPS complex"/>
    <property type="evidence" value="ECO:0007669"/>
    <property type="project" value="TreeGrafter"/>
</dbReference>
<dbReference type="GO" id="GO:0034058">
    <property type="term" value="P:endosomal vesicle fusion"/>
    <property type="evidence" value="ECO:0007669"/>
    <property type="project" value="TreeGrafter"/>
</dbReference>
<dbReference type="InterPro" id="IPR059070">
    <property type="entry name" value="TPR_VPS8_2"/>
</dbReference>
<proteinExistence type="inferred from homology"/>
<evidence type="ECO:0000256" key="1">
    <source>
        <dbReference type="ARBA" id="ARBA00009422"/>
    </source>
</evidence>
<dbReference type="Pfam" id="PF12816">
    <property type="entry name" value="TPR_Vps8"/>
    <property type="match status" value="1"/>
</dbReference>
<dbReference type="Pfam" id="PF25066">
    <property type="entry name" value="TPR_VPS8_2"/>
    <property type="match status" value="1"/>
</dbReference>
<dbReference type="Pfam" id="PF23410">
    <property type="entry name" value="Beta-prop_VPS8"/>
    <property type="match status" value="1"/>
</dbReference>
<feature type="compositionally biased region" description="Acidic residues" evidence="2">
    <location>
        <begin position="45"/>
        <end position="68"/>
    </location>
</feature>
<reference evidence="5" key="2">
    <citation type="submission" date="2021-10" db="EMBL/GenBank/DDBJ databases">
        <title>Phylogenomics reveals ancestral predisposition of the termite-cultivated fungus Termitomyces towards a domesticated lifestyle.</title>
        <authorList>
            <person name="Auxier B."/>
            <person name="Grum-Grzhimaylo A."/>
            <person name="Cardenas M.E."/>
            <person name="Lodge J.D."/>
            <person name="Laessoe T."/>
            <person name="Pedersen O."/>
            <person name="Smith M.E."/>
            <person name="Kuyper T.W."/>
            <person name="Franco-Molano E.A."/>
            <person name="Baroni T.J."/>
            <person name="Aanen D.K."/>
        </authorList>
    </citation>
    <scope>NUCLEOTIDE SEQUENCE</scope>
    <source>
        <strain evidence="5">AP01</strain>
        <tissue evidence="5">Mycelium</tissue>
    </source>
</reference>
<evidence type="ECO:0000313" key="6">
    <source>
        <dbReference type="Proteomes" id="UP000775547"/>
    </source>
</evidence>
<dbReference type="Gene3D" id="2.130.10.10">
    <property type="entry name" value="YVTN repeat-like/Quinoprotein amine dehydrogenase"/>
    <property type="match status" value="1"/>
</dbReference>
<dbReference type="PANTHER" id="PTHR12616">
    <property type="entry name" value="VACUOLAR PROTEIN SORTING VPS41"/>
    <property type="match status" value="1"/>
</dbReference>
<evidence type="ECO:0000313" key="5">
    <source>
        <dbReference type="EMBL" id="KAG5648482.1"/>
    </source>
</evidence>
<protein>
    <recommendedName>
        <fullName evidence="7">Vacuolar protein sorting-associated protein 8 central domain-containing protein</fullName>
    </recommendedName>
</protein>
<feature type="domain" description="Vacuolar protein sorting-associated protein 8 central" evidence="3">
    <location>
        <begin position="795"/>
        <end position="1007"/>
    </location>
</feature>
<dbReference type="GO" id="GO:0005770">
    <property type="term" value="C:late endosome"/>
    <property type="evidence" value="ECO:0007669"/>
    <property type="project" value="TreeGrafter"/>
</dbReference>
<comment type="similarity">
    <text evidence="1">Belongs to the VPS8 family.</text>
</comment>
<dbReference type="GO" id="GO:0006623">
    <property type="term" value="P:protein targeting to vacuole"/>
    <property type="evidence" value="ECO:0007669"/>
    <property type="project" value="InterPro"/>
</dbReference>
<dbReference type="InterPro" id="IPR015943">
    <property type="entry name" value="WD40/YVTN_repeat-like_dom_sf"/>
</dbReference>